<dbReference type="EMBL" id="LR796397">
    <property type="protein sequence ID" value="CAB4141914.1"/>
    <property type="molecule type" value="Genomic_DNA"/>
</dbReference>
<reference evidence="1" key="1">
    <citation type="submission" date="2020-04" db="EMBL/GenBank/DDBJ databases">
        <authorList>
            <person name="Chiriac C."/>
            <person name="Salcher M."/>
            <person name="Ghai R."/>
            <person name="Kavagutti S V."/>
        </authorList>
    </citation>
    <scope>NUCLEOTIDE SEQUENCE</scope>
</reference>
<proteinExistence type="predicted"/>
<name>A0A6J5M563_9CAUD</name>
<organism evidence="1">
    <name type="scientific">uncultured Caudovirales phage</name>
    <dbReference type="NCBI Taxonomy" id="2100421"/>
    <lineage>
        <taxon>Viruses</taxon>
        <taxon>Duplodnaviria</taxon>
        <taxon>Heunggongvirae</taxon>
        <taxon>Uroviricota</taxon>
        <taxon>Caudoviricetes</taxon>
        <taxon>Peduoviridae</taxon>
        <taxon>Maltschvirus</taxon>
        <taxon>Maltschvirus maltsch</taxon>
    </lineage>
</organism>
<evidence type="ECO:0000313" key="1">
    <source>
        <dbReference type="EMBL" id="CAB4141914.1"/>
    </source>
</evidence>
<gene>
    <name evidence="1" type="ORF">UFOVP428_23</name>
</gene>
<sequence>MADVIVTIPGATNVTVDDAPATSVVVIFPASNYVVTTVIDRGILFGVEGPQGAAGGVNTINGQSGNVTLDTSEIPENPSALYFTNTRVYTKVKASLIAGSNVSFTYNDANQTITIAASGNVLSVNGQTGAVVLGTDDVGEGVTNLYFTAARVRDAVLTGLSTATNAIISATDSVLVAFGKLQAQITANLFTLASHISNTSNPHLVTKAQVGLSNVANVDTTNASNISSGTLSDSRLSANVTTQGNTFNTANKLVQLDASAKLPAVDGSNLTNLNIPPSTGGDLYLFYNY</sequence>
<protein>
    <submittedName>
        <fullName evidence="1">Uncharacterized protein</fullName>
    </submittedName>
</protein>
<accession>A0A6J5M563</accession>